<dbReference type="Pfam" id="PF20582">
    <property type="entry name" value="UPF0758_N"/>
    <property type="match status" value="1"/>
</dbReference>
<name>A0A9X3TX90_9PROT</name>
<feature type="region of interest" description="Disordered" evidence="7">
    <location>
        <begin position="1"/>
        <end position="20"/>
    </location>
</feature>
<evidence type="ECO:0000256" key="6">
    <source>
        <dbReference type="RuleBase" id="RU003797"/>
    </source>
</evidence>
<comment type="caution">
    <text evidence="9">The sequence shown here is derived from an EMBL/GenBank/DDBJ whole genome shotgun (WGS) entry which is preliminary data.</text>
</comment>
<dbReference type="SUPFAM" id="SSF102712">
    <property type="entry name" value="JAB1/MPN domain"/>
    <property type="match status" value="1"/>
</dbReference>
<evidence type="ECO:0000256" key="1">
    <source>
        <dbReference type="ARBA" id="ARBA00022670"/>
    </source>
</evidence>
<dbReference type="GO" id="GO:0008237">
    <property type="term" value="F:metallopeptidase activity"/>
    <property type="evidence" value="ECO:0007669"/>
    <property type="project" value="UniProtKB-KW"/>
</dbReference>
<dbReference type="GO" id="GO:0046872">
    <property type="term" value="F:metal ion binding"/>
    <property type="evidence" value="ECO:0007669"/>
    <property type="project" value="UniProtKB-KW"/>
</dbReference>
<keyword evidence="3" id="KW-0378">Hydrolase</keyword>
<dbReference type="PROSITE" id="PS01302">
    <property type="entry name" value="UPF0758"/>
    <property type="match status" value="1"/>
</dbReference>
<dbReference type="Gene3D" id="1.10.150.20">
    <property type="entry name" value="5' to 3' exonuclease, C-terminal subdomain"/>
    <property type="match status" value="1"/>
</dbReference>
<evidence type="ECO:0000313" key="9">
    <source>
        <dbReference type="EMBL" id="MDA5193451.1"/>
    </source>
</evidence>
<keyword evidence="10" id="KW-1185">Reference proteome</keyword>
<dbReference type="SUPFAM" id="SSF47781">
    <property type="entry name" value="RuvA domain 2-like"/>
    <property type="match status" value="1"/>
</dbReference>
<dbReference type="GO" id="GO:0006508">
    <property type="term" value="P:proteolysis"/>
    <property type="evidence" value="ECO:0007669"/>
    <property type="project" value="UniProtKB-KW"/>
</dbReference>
<evidence type="ECO:0000256" key="5">
    <source>
        <dbReference type="ARBA" id="ARBA00023049"/>
    </source>
</evidence>
<dbReference type="RefSeq" id="WP_274943154.1">
    <property type="nucleotide sequence ID" value="NZ_JANWOI010000002.1"/>
</dbReference>
<sequence>MADQDSLDQKPHYHGHRQRLKERFFDKGPDSLKDYELLELLLCVAIPRRDLKPLAKDLIRRFGSFSAVLSAPRDRLREIPGVGETVLLALKVSQASAIALQREDILNQPVISSWKALIGYCRSVMAHEQNEQFRVLFLDKKNTLMMDELQSSGTVDQTSIYPREVIKRALELGATALILVHNHPSGDPTPSREDIEMTRELKGAAEKLGINVHDHLVIARNSHVSFKTLGLL</sequence>
<dbReference type="PANTHER" id="PTHR30471">
    <property type="entry name" value="DNA REPAIR PROTEIN RADC"/>
    <property type="match status" value="1"/>
</dbReference>
<keyword evidence="2" id="KW-0479">Metal-binding</keyword>
<dbReference type="PROSITE" id="PS50249">
    <property type="entry name" value="MPN"/>
    <property type="match status" value="1"/>
</dbReference>
<keyword evidence="5" id="KW-0482">Metalloprotease</keyword>
<dbReference type="InterPro" id="IPR046778">
    <property type="entry name" value="UPF0758_N"/>
</dbReference>
<proteinExistence type="inferred from homology"/>
<protein>
    <submittedName>
        <fullName evidence="9">DNA repair protein RadC</fullName>
    </submittedName>
</protein>
<dbReference type="EMBL" id="JANWOI010000002">
    <property type="protein sequence ID" value="MDA5193451.1"/>
    <property type="molecule type" value="Genomic_DNA"/>
</dbReference>
<dbReference type="InterPro" id="IPR025657">
    <property type="entry name" value="RadC_JAB"/>
</dbReference>
<dbReference type="InterPro" id="IPR010994">
    <property type="entry name" value="RuvA_2-like"/>
</dbReference>
<reference evidence="9" key="1">
    <citation type="submission" date="2022-08" db="EMBL/GenBank/DDBJ databases">
        <authorList>
            <person name="Vandamme P."/>
            <person name="Hettiarachchi A."/>
            <person name="Peeters C."/>
            <person name="Cnockaert M."/>
            <person name="Carlier A."/>
        </authorList>
    </citation>
    <scope>NUCLEOTIDE SEQUENCE</scope>
    <source>
        <strain evidence="9">LMG 31809</strain>
    </source>
</reference>
<evidence type="ECO:0000259" key="8">
    <source>
        <dbReference type="PROSITE" id="PS50249"/>
    </source>
</evidence>
<gene>
    <name evidence="9" type="primary">radC</name>
    <name evidence="9" type="ORF">NYP16_05720</name>
</gene>
<dbReference type="InterPro" id="IPR037518">
    <property type="entry name" value="MPN"/>
</dbReference>
<dbReference type="Pfam" id="PF04002">
    <property type="entry name" value="RadC"/>
    <property type="match status" value="1"/>
</dbReference>
<evidence type="ECO:0000256" key="4">
    <source>
        <dbReference type="ARBA" id="ARBA00022833"/>
    </source>
</evidence>
<dbReference type="InterPro" id="IPR001405">
    <property type="entry name" value="UPF0758"/>
</dbReference>
<keyword evidence="1" id="KW-0645">Protease</keyword>
<dbReference type="NCBIfam" id="TIGR00608">
    <property type="entry name" value="radc"/>
    <property type="match status" value="1"/>
</dbReference>
<dbReference type="NCBIfam" id="NF000642">
    <property type="entry name" value="PRK00024.1"/>
    <property type="match status" value="1"/>
</dbReference>
<evidence type="ECO:0000313" key="10">
    <source>
        <dbReference type="Proteomes" id="UP001141619"/>
    </source>
</evidence>
<dbReference type="AlphaFoldDB" id="A0A9X3TX90"/>
<evidence type="ECO:0000256" key="3">
    <source>
        <dbReference type="ARBA" id="ARBA00022801"/>
    </source>
</evidence>
<accession>A0A9X3TX90</accession>
<keyword evidence="4" id="KW-0862">Zinc</keyword>
<evidence type="ECO:0000256" key="7">
    <source>
        <dbReference type="SAM" id="MobiDB-lite"/>
    </source>
</evidence>
<dbReference type="Proteomes" id="UP001141619">
    <property type="component" value="Unassembled WGS sequence"/>
</dbReference>
<reference evidence="9" key="2">
    <citation type="journal article" date="2023" name="Syst. Appl. Microbiol.">
        <title>Govania unica gen. nov., sp. nov., a rare biosphere bacterium that represents a novel family in the class Alphaproteobacteria.</title>
        <authorList>
            <person name="Vandamme P."/>
            <person name="Peeters C."/>
            <person name="Hettiarachchi A."/>
            <person name="Cnockaert M."/>
            <person name="Carlier A."/>
        </authorList>
    </citation>
    <scope>NUCLEOTIDE SEQUENCE</scope>
    <source>
        <strain evidence="9">LMG 31809</strain>
    </source>
</reference>
<dbReference type="Gene3D" id="3.40.140.10">
    <property type="entry name" value="Cytidine Deaminase, domain 2"/>
    <property type="match status" value="1"/>
</dbReference>
<dbReference type="CDD" id="cd08071">
    <property type="entry name" value="MPN_DUF2466"/>
    <property type="match status" value="1"/>
</dbReference>
<dbReference type="InterPro" id="IPR020891">
    <property type="entry name" value="UPF0758_CS"/>
</dbReference>
<comment type="similarity">
    <text evidence="6">Belongs to the UPF0758 family.</text>
</comment>
<evidence type="ECO:0000256" key="2">
    <source>
        <dbReference type="ARBA" id="ARBA00022723"/>
    </source>
</evidence>
<dbReference type="PANTHER" id="PTHR30471:SF3">
    <property type="entry name" value="UPF0758 PROTEIN YEES-RELATED"/>
    <property type="match status" value="1"/>
</dbReference>
<feature type="domain" description="MPN" evidence="8">
    <location>
        <begin position="110"/>
        <end position="232"/>
    </location>
</feature>
<organism evidence="9 10">
    <name type="scientific">Govanella unica</name>
    <dbReference type="NCBI Taxonomy" id="2975056"/>
    <lineage>
        <taxon>Bacteria</taxon>
        <taxon>Pseudomonadati</taxon>
        <taxon>Pseudomonadota</taxon>
        <taxon>Alphaproteobacteria</taxon>
        <taxon>Emcibacterales</taxon>
        <taxon>Govanellaceae</taxon>
        <taxon>Govanella</taxon>
    </lineage>
</organism>